<dbReference type="AlphaFoldDB" id="A0A7J6NE54"/>
<keyword evidence="1" id="KW-0732">Signal</keyword>
<name>A0A7J6NE54_PEROL</name>
<dbReference type="EMBL" id="JABANP010000459">
    <property type="protein sequence ID" value="KAF4682089.1"/>
    <property type="molecule type" value="Genomic_DNA"/>
</dbReference>
<comment type="caution">
    <text evidence="2">The sequence shown here is derived from an EMBL/GenBank/DDBJ whole genome shotgun (WGS) entry which is preliminary data.</text>
</comment>
<evidence type="ECO:0000313" key="2">
    <source>
        <dbReference type="EMBL" id="KAF4682089.1"/>
    </source>
</evidence>
<sequence length="347" mass="38652">MWATMHLLCLCTLVSMVSPWSWFHKKARRSRPLQVYKGVQYPWVHHGPHVVARNLADGPQCPNEEIYASADFFNRLVDSGVKNYWLGGHRVRGSRIEPRLRSSEPWDKSSFMALKERVEAAGGKILADLGEYPPEIFDKAAFLKSVAEFTKEYPVDGFRVELVYFSDDLAKSSIELLQTVKELGKVSAIWFRSDMWHDVKRSGLGGTADINFVTIHPTGDEDIARFNTEQFAEEVIRNATLAGVDSNTLVLTVPLVALPVDGCPAYGYSQAILDFQSDPKGKGFFKSFDGIDYHFYSAARATSTARLAKKHGLHGIAVDSDSPFSKVADLDPLNPASLSHTLVQNVK</sequence>
<gene>
    <name evidence="2" type="ORF">FOZ60_011065</name>
</gene>
<accession>A0A7J6NE54</accession>
<evidence type="ECO:0008006" key="4">
    <source>
        <dbReference type="Google" id="ProtNLM"/>
    </source>
</evidence>
<evidence type="ECO:0000256" key="1">
    <source>
        <dbReference type="SAM" id="SignalP"/>
    </source>
</evidence>
<proteinExistence type="predicted"/>
<dbReference type="Proteomes" id="UP000541610">
    <property type="component" value="Unassembled WGS sequence"/>
</dbReference>
<protein>
    <recommendedName>
        <fullName evidence="4">Chitinase</fullName>
    </recommendedName>
</protein>
<organism evidence="2 3">
    <name type="scientific">Perkinsus olseni</name>
    <name type="common">Perkinsus atlanticus</name>
    <dbReference type="NCBI Taxonomy" id="32597"/>
    <lineage>
        <taxon>Eukaryota</taxon>
        <taxon>Sar</taxon>
        <taxon>Alveolata</taxon>
        <taxon>Perkinsozoa</taxon>
        <taxon>Perkinsea</taxon>
        <taxon>Perkinsida</taxon>
        <taxon>Perkinsidae</taxon>
        <taxon>Perkinsus</taxon>
    </lineage>
</organism>
<evidence type="ECO:0000313" key="3">
    <source>
        <dbReference type="Proteomes" id="UP000541610"/>
    </source>
</evidence>
<feature type="chain" id="PRO_5029779224" description="Chitinase" evidence="1">
    <location>
        <begin position="20"/>
        <end position="347"/>
    </location>
</feature>
<reference evidence="2 3" key="1">
    <citation type="submission" date="2020-04" db="EMBL/GenBank/DDBJ databases">
        <title>Perkinsus olseni comparative genomics.</title>
        <authorList>
            <person name="Bogema D.R."/>
        </authorList>
    </citation>
    <scope>NUCLEOTIDE SEQUENCE [LARGE SCALE GENOMIC DNA]</scope>
    <source>
        <strain evidence="2">00978-12</strain>
    </source>
</reference>
<feature type="signal peptide" evidence="1">
    <location>
        <begin position="1"/>
        <end position="19"/>
    </location>
</feature>